<evidence type="ECO:0000313" key="1">
    <source>
        <dbReference type="EMBL" id="KAI4389295.1"/>
    </source>
</evidence>
<organism evidence="1 2">
    <name type="scientific">Melastoma candidum</name>
    <dbReference type="NCBI Taxonomy" id="119954"/>
    <lineage>
        <taxon>Eukaryota</taxon>
        <taxon>Viridiplantae</taxon>
        <taxon>Streptophyta</taxon>
        <taxon>Embryophyta</taxon>
        <taxon>Tracheophyta</taxon>
        <taxon>Spermatophyta</taxon>
        <taxon>Magnoliopsida</taxon>
        <taxon>eudicotyledons</taxon>
        <taxon>Gunneridae</taxon>
        <taxon>Pentapetalae</taxon>
        <taxon>rosids</taxon>
        <taxon>malvids</taxon>
        <taxon>Myrtales</taxon>
        <taxon>Melastomataceae</taxon>
        <taxon>Melastomatoideae</taxon>
        <taxon>Melastomateae</taxon>
        <taxon>Melastoma</taxon>
    </lineage>
</organism>
<dbReference type="Proteomes" id="UP001057402">
    <property type="component" value="Chromosome 1"/>
</dbReference>
<reference evidence="2" key="1">
    <citation type="journal article" date="2023" name="Front. Plant Sci.">
        <title>Chromosomal-level genome assembly of Melastoma candidum provides insights into trichome evolution.</title>
        <authorList>
            <person name="Zhong Y."/>
            <person name="Wu W."/>
            <person name="Sun C."/>
            <person name="Zou P."/>
            <person name="Liu Y."/>
            <person name="Dai S."/>
            <person name="Zhou R."/>
        </authorList>
    </citation>
    <scope>NUCLEOTIDE SEQUENCE [LARGE SCALE GENOMIC DNA]</scope>
</reference>
<gene>
    <name evidence="1" type="ORF">MLD38_001534</name>
</gene>
<evidence type="ECO:0000313" key="2">
    <source>
        <dbReference type="Proteomes" id="UP001057402"/>
    </source>
</evidence>
<comment type="caution">
    <text evidence="1">The sequence shown here is derived from an EMBL/GenBank/DDBJ whole genome shotgun (WGS) entry which is preliminary data.</text>
</comment>
<accession>A0ACB9SCZ4</accession>
<name>A0ACB9SCZ4_9MYRT</name>
<protein>
    <submittedName>
        <fullName evidence="1">Uncharacterized protein</fullName>
    </submittedName>
</protein>
<proteinExistence type="predicted"/>
<keyword evidence="2" id="KW-1185">Reference proteome</keyword>
<dbReference type="EMBL" id="CM042880">
    <property type="protein sequence ID" value="KAI4389295.1"/>
    <property type="molecule type" value="Genomic_DNA"/>
</dbReference>
<sequence>MKQLPKSNVTIPSCNIHVPGGSLGRIVILLTALSVTTLVLATFYWRPSVWQGIQGGGGGRGGCDLFSGEWVHDPYAPYYTNETCWAIHDHQNCAKHGRRDDGYMRWRWKPDGCELPSLSPQGFLDLVRNKSMAFVGDSVGRNQMQSLICLLSRAEYPILIDQSPDLKSIRWNYSMHNFMLAHIWTTHLVRSVELDPVGPTNNGLFGLHLDEPDEGWLTQIEGFDYVIVSSGHWFFRPLIFYERGAVVGCHECSRRDIIPVPNYYGYRMVFRTAFRAINTLRKYRGITFLRTFAPSHFENGTWNTGGDCTRTRPFTREEAVLEGTHMEFYKAQVEEFREAEKKRGSRRGAMRVIDVTKAMAMRPDGHPSRYGHWPHEEVKMPNDCVHWCLPGPVDVWNDLLFHMVNLEQQISSDI</sequence>